<dbReference type="EMBL" id="BAAARN010000001">
    <property type="protein sequence ID" value="GAA2735390.1"/>
    <property type="molecule type" value="Genomic_DNA"/>
</dbReference>
<dbReference type="InterPro" id="IPR039446">
    <property type="entry name" value="DauR-like"/>
</dbReference>
<feature type="domain" description="Thiamine-binding protein" evidence="1">
    <location>
        <begin position="5"/>
        <end position="76"/>
    </location>
</feature>
<organism evidence="3 4">
    <name type="scientific">Pedococcus aerophilus</name>
    <dbReference type="NCBI Taxonomy" id="436356"/>
    <lineage>
        <taxon>Bacteria</taxon>
        <taxon>Bacillati</taxon>
        <taxon>Actinomycetota</taxon>
        <taxon>Actinomycetes</taxon>
        <taxon>Micrococcales</taxon>
        <taxon>Intrasporangiaceae</taxon>
        <taxon>Pedococcus</taxon>
    </lineage>
</organism>
<dbReference type="RefSeq" id="WP_344192226.1">
    <property type="nucleotide sequence ID" value="NZ_BAAARN010000001.1"/>
</dbReference>
<sequence length="174" mass="18416">MRVRVEFTTEPFHGEDDRLPEHVSAPAEALRQVGLTPDLGPLGTSVEGEADVVVDAVAQALKEALSHGATRVTLTLSDLAASTAAGPSSGGGGRGATDLSDGLTRLIADVERELGGALSSLPRAQKQHAVRLLEERGAFEMRRSAETVAEALGLTRFTVYNYLNRIREADASRP</sequence>
<evidence type="ECO:0000313" key="4">
    <source>
        <dbReference type="Proteomes" id="UP001501326"/>
    </source>
</evidence>
<evidence type="ECO:0000313" key="3">
    <source>
        <dbReference type="EMBL" id="GAA2735390.1"/>
    </source>
</evidence>
<dbReference type="Gene3D" id="3.30.70.930">
    <property type="match status" value="1"/>
</dbReference>
<name>A0ABP6H5X4_9MICO</name>
<proteinExistence type="predicted"/>
<accession>A0ABP6H5X4</accession>
<protein>
    <submittedName>
        <fullName evidence="3">Helix-turn-helix domain-containing protein</fullName>
    </submittedName>
</protein>
<dbReference type="SUPFAM" id="SSF89957">
    <property type="entry name" value="MTH1187/YkoF-like"/>
    <property type="match status" value="1"/>
</dbReference>
<dbReference type="Pfam" id="PF01910">
    <property type="entry name" value="Thiamine_BP"/>
    <property type="match status" value="1"/>
</dbReference>
<dbReference type="InterPro" id="IPR039445">
    <property type="entry name" value="DauR-like_HTH"/>
</dbReference>
<evidence type="ECO:0000259" key="1">
    <source>
        <dbReference type="Pfam" id="PF01910"/>
    </source>
</evidence>
<comment type="caution">
    <text evidence="3">The sequence shown here is derived from an EMBL/GenBank/DDBJ whole genome shotgun (WGS) entry which is preliminary data.</text>
</comment>
<reference evidence="4" key="1">
    <citation type="journal article" date="2019" name="Int. J. Syst. Evol. Microbiol.">
        <title>The Global Catalogue of Microorganisms (GCM) 10K type strain sequencing project: providing services to taxonomists for standard genome sequencing and annotation.</title>
        <authorList>
            <consortium name="The Broad Institute Genomics Platform"/>
            <consortium name="The Broad Institute Genome Sequencing Center for Infectious Disease"/>
            <person name="Wu L."/>
            <person name="Ma J."/>
        </authorList>
    </citation>
    <scope>NUCLEOTIDE SEQUENCE [LARGE SCALE GENOMIC DNA]</scope>
    <source>
        <strain evidence="4">JCM 16378</strain>
    </source>
</reference>
<dbReference type="PANTHER" id="PTHR35568">
    <property type="entry name" value="TRANSCRIPTIONAL REGULATOR DAUR"/>
    <property type="match status" value="1"/>
</dbReference>
<dbReference type="Proteomes" id="UP001501326">
    <property type="component" value="Unassembled WGS sequence"/>
</dbReference>
<keyword evidence="4" id="KW-1185">Reference proteome</keyword>
<evidence type="ECO:0000259" key="2">
    <source>
        <dbReference type="Pfam" id="PF13309"/>
    </source>
</evidence>
<dbReference type="PANTHER" id="PTHR35568:SF1">
    <property type="entry name" value="TRANSCRIPTIONAL REGULATOR DAUR"/>
    <property type="match status" value="1"/>
</dbReference>
<dbReference type="InterPro" id="IPR002767">
    <property type="entry name" value="Thiamine_BP"/>
</dbReference>
<dbReference type="Pfam" id="PF13309">
    <property type="entry name" value="HTH_22"/>
    <property type="match status" value="1"/>
</dbReference>
<dbReference type="InterPro" id="IPR029756">
    <property type="entry name" value="MTH1187/YkoF-like"/>
</dbReference>
<gene>
    <name evidence="3" type="ORF">GCM10009867_17590</name>
</gene>
<feature type="domain" description="Transcriptional regulator DauR-like HTH" evidence="2">
    <location>
        <begin position="104"/>
        <end position="164"/>
    </location>
</feature>